<comment type="caution">
    <text evidence="2">The sequence shown here is derived from an EMBL/GenBank/DDBJ whole genome shotgun (WGS) entry which is preliminary data.</text>
</comment>
<evidence type="ECO:0000313" key="2">
    <source>
        <dbReference type="EMBL" id="MPN27788.1"/>
    </source>
</evidence>
<proteinExistence type="predicted"/>
<feature type="region of interest" description="Disordered" evidence="1">
    <location>
        <begin position="1"/>
        <end position="64"/>
    </location>
</feature>
<dbReference type="AlphaFoldDB" id="A0A645GLI7"/>
<feature type="compositionally biased region" description="Gly residues" evidence="1">
    <location>
        <begin position="43"/>
        <end position="64"/>
    </location>
</feature>
<accession>A0A645GLI7</accession>
<dbReference type="EMBL" id="VSSQ01077798">
    <property type="protein sequence ID" value="MPN27788.1"/>
    <property type="molecule type" value="Genomic_DNA"/>
</dbReference>
<protein>
    <submittedName>
        <fullName evidence="2">Uncharacterized protein</fullName>
    </submittedName>
</protein>
<reference evidence="2" key="1">
    <citation type="submission" date="2019-08" db="EMBL/GenBank/DDBJ databases">
        <authorList>
            <person name="Kucharzyk K."/>
            <person name="Murdoch R.W."/>
            <person name="Higgins S."/>
            <person name="Loffler F."/>
        </authorList>
    </citation>
    <scope>NUCLEOTIDE SEQUENCE</scope>
</reference>
<organism evidence="2">
    <name type="scientific">bioreactor metagenome</name>
    <dbReference type="NCBI Taxonomy" id="1076179"/>
    <lineage>
        <taxon>unclassified sequences</taxon>
        <taxon>metagenomes</taxon>
        <taxon>ecological metagenomes</taxon>
    </lineage>
</organism>
<sequence>MTGTSVVVTGDLNVGDTVQLSTSSTTSTSSTQEGSNIMQLGGSVSGGGGMPSGGAPSGGGPGGN</sequence>
<evidence type="ECO:0000256" key="1">
    <source>
        <dbReference type="SAM" id="MobiDB-lite"/>
    </source>
</evidence>
<name>A0A645GLI7_9ZZZZ</name>
<feature type="compositionally biased region" description="Low complexity" evidence="1">
    <location>
        <begin position="21"/>
        <end position="31"/>
    </location>
</feature>
<gene>
    <name evidence="2" type="ORF">SDC9_175222</name>
</gene>